<feature type="domain" description="DUF11" evidence="7">
    <location>
        <begin position="1009"/>
        <end position="1139"/>
    </location>
</feature>
<feature type="region of interest" description="Disordered" evidence="5">
    <location>
        <begin position="511"/>
        <end position="532"/>
    </location>
</feature>
<feature type="domain" description="SD-repeat containing protein B" evidence="8">
    <location>
        <begin position="1281"/>
        <end position="1345"/>
    </location>
</feature>
<accession>A0A480AHT8</accession>
<evidence type="ECO:0000256" key="6">
    <source>
        <dbReference type="SAM" id="SignalP"/>
    </source>
</evidence>
<feature type="domain" description="DUF11" evidence="7">
    <location>
        <begin position="699"/>
        <end position="828"/>
    </location>
</feature>
<dbReference type="Pfam" id="PF01345">
    <property type="entry name" value="DUF11"/>
    <property type="match status" value="10"/>
</dbReference>
<feature type="compositionally biased region" description="Polar residues" evidence="5">
    <location>
        <begin position="374"/>
        <end position="397"/>
    </location>
</feature>
<gene>
    <name evidence="9" type="ORF">AQPW35_04200</name>
</gene>
<comment type="subcellular location">
    <subcellularLocation>
        <location evidence="1">Secreted</location>
    </subcellularLocation>
</comment>
<evidence type="ECO:0000313" key="9">
    <source>
        <dbReference type="EMBL" id="GCL61339.1"/>
    </source>
</evidence>
<feature type="compositionally biased region" description="Low complexity" evidence="5">
    <location>
        <begin position="1233"/>
        <end position="1245"/>
    </location>
</feature>
<feature type="domain" description="DUF11" evidence="7">
    <location>
        <begin position="282"/>
        <end position="399"/>
    </location>
</feature>
<evidence type="ECO:0000313" key="10">
    <source>
        <dbReference type="Proteomes" id="UP000301751"/>
    </source>
</evidence>
<feature type="chain" id="PRO_5019712600" description="DUF11 domain-containing protein" evidence="6">
    <location>
        <begin position="21"/>
        <end position="2809"/>
    </location>
</feature>
<dbReference type="InterPro" id="IPR047589">
    <property type="entry name" value="DUF11_rpt"/>
</dbReference>
<evidence type="ECO:0000259" key="7">
    <source>
        <dbReference type="Pfam" id="PF01345"/>
    </source>
</evidence>
<dbReference type="InterPro" id="IPR013783">
    <property type="entry name" value="Ig-like_fold"/>
</dbReference>
<feature type="compositionally biased region" description="Polar residues" evidence="5">
    <location>
        <begin position="2743"/>
        <end position="2755"/>
    </location>
</feature>
<feature type="compositionally biased region" description="Polar residues" evidence="5">
    <location>
        <begin position="1213"/>
        <end position="1222"/>
    </location>
</feature>
<evidence type="ECO:0000256" key="1">
    <source>
        <dbReference type="ARBA" id="ARBA00004613"/>
    </source>
</evidence>
<name>A0A480AHT8_9BURK</name>
<feature type="compositionally biased region" description="Polar residues" evidence="5">
    <location>
        <begin position="984"/>
        <end position="1005"/>
    </location>
</feature>
<comment type="similarity">
    <text evidence="2">Belongs to the serine-aspartate repeat-containing protein (SDr) family.</text>
</comment>
<reference evidence="10" key="1">
    <citation type="submission" date="2019-03" db="EMBL/GenBank/DDBJ databases">
        <title>Aquabacterium pictum sp.nov., the first bacteriochlorophyll a-containing freshwater bacterium in the genus Aquabacterium of the class Betaproteobacteria.</title>
        <authorList>
            <person name="Hirose S."/>
            <person name="Tank M."/>
            <person name="Hara E."/>
            <person name="Tamaki H."/>
            <person name="Takaichi S."/>
            <person name="Haruta S."/>
            <person name="Hanada S."/>
        </authorList>
    </citation>
    <scope>NUCLEOTIDE SEQUENCE [LARGE SCALE GENOMIC DNA]</scope>
    <source>
        <strain evidence="10">W35</strain>
    </source>
</reference>
<feature type="domain" description="SD-repeat containing protein B" evidence="8">
    <location>
        <begin position="1410"/>
        <end position="1491"/>
    </location>
</feature>
<dbReference type="EMBL" id="BJCL01000001">
    <property type="protein sequence ID" value="GCL61339.1"/>
    <property type="molecule type" value="Genomic_DNA"/>
</dbReference>
<feature type="domain" description="DUF11" evidence="7">
    <location>
        <begin position="2450"/>
        <end position="2554"/>
    </location>
</feature>
<feature type="domain" description="DUF11" evidence="7">
    <location>
        <begin position="2006"/>
        <end position="2103"/>
    </location>
</feature>
<feature type="domain" description="SD-repeat containing protein B" evidence="8">
    <location>
        <begin position="1145"/>
        <end position="1230"/>
    </location>
</feature>
<evidence type="ECO:0008006" key="11">
    <source>
        <dbReference type="Google" id="ProtNLM"/>
    </source>
</evidence>
<dbReference type="NCBIfam" id="TIGR01451">
    <property type="entry name" value="B_ant_repeat"/>
    <property type="match status" value="7"/>
</dbReference>
<dbReference type="Pfam" id="PF17210">
    <property type="entry name" value="SdrD_B"/>
    <property type="match status" value="6"/>
</dbReference>
<feature type="region of interest" description="Disordered" evidence="5">
    <location>
        <begin position="984"/>
        <end position="1008"/>
    </location>
</feature>
<feature type="signal peptide" evidence="6">
    <location>
        <begin position="1"/>
        <end position="20"/>
    </location>
</feature>
<feature type="domain" description="DUF11" evidence="7">
    <location>
        <begin position="150"/>
        <end position="269"/>
    </location>
</feature>
<dbReference type="OrthoDB" id="9773411at2"/>
<dbReference type="SUPFAM" id="SSF117074">
    <property type="entry name" value="Hypothetical protein PA1324"/>
    <property type="match status" value="9"/>
</dbReference>
<dbReference type="InterPro" id="IPR033764">
    <property type="entry name" value="Sdr_B"/>
</dbReference>
<sequence>MAGQRWLALAAGLLPALALAADPQVAALVDSPDPVAAGGTYSYTMRIDNNAVDAATNTRLTFTVPSGASFVSASPAGANCAPTSATTVQCNLGTVGASGADVRTVVLTWRAVVAGPSVINASATISADNDTNSANNTQTDSTTVVEGGNLALTKTGSPSPVPGGAVITYTLTASNAGPNAGGAMVITDTLPPSVGFLSASGSGWTCSHSAGVVTCNRSGTLAVGASAPPVTVTGRVTAAGGTITNTASVEPAVGGVLDPVSSNNVATVDTPVIPGADVRIAQKSVTSTLPATAGSNVTFQIQPRNGGPSAAVNAVVTDPLPTGWTYVSATGNGWICGATGQVVRCTRASFPVGNTDNITVVATAPATVAPGGTDFTNTASIASDTPDGNTGNNSDSVNVPVRPDGSDLRLSKTKTPNPVALGSDMVSSITVTNGGPRVARGPLRVVEVLSGETFVSATGTGWSCSLVSGAVVCEHPNTANLAVNASLPVLSITTTATVAGAARNEACTGASLPAGGPAGQASPPVDGDPNPGNDCATVSATSTTIRPDLAIAKSTSTPTGGDKTVDTTEDRVTYTLVVSNQSPGSDGATGVRFTDSVPGFLTGRTTFGAFTPVVSAGTATFSCSASASGTVTCAQTGGTLAPGETVTVPVVVIRPLADGSFTNTATVTNTVEGDPDRANNTAQDTVVIAPIADVEMTGKSVTPGSVRAGENVTYVLSYRNNGPSLAQGVVVTDSFSFGAGDTGFTVVSISSTRAGSTCSLAAGAQVTPAAPDFSCTIGTLANGDTHSVTVVLRPNFMAGNPARTVTNTATITTTSVENPAGGNNGNNARNATLTINPALLNLLTNKTDQVDPVPFYLPGEGPSGGTFLSYRVTVSNTGPSYGTGVKISEVMTPPAGRRVRFICDTTTYGGSTCNAPPLCTVSNVDSAAGTALPTFTCDVPAGNATTGVGRGDLASGQSKPIFLRFEALDQPAPAGDVFRNVATASANEPDSNSTNDSASEPTTTRQRVDLRVTKTGSLPTAALNQPFTWTITTENRGPGNSLQTDLTDTLPVGVELTGAVTFTRSSPAGSGTCSVSGRTISCSLGLLNATGVATVTVPARFTSVPAGGAGTNTATVDVDPAKTGGIDTPGGNNTGTHTVNVTAASLAGLVFQDTDRAGSNAGTPQAAGTEPRVAGVAVRLTGTDAFGNPIDRSTTTAADGSYSFDNLPPSDGTGYTVSQTQPAGLGNSPASPPTSGGLAPSAGGSYSAGGGSGNSSYSGVVLAGSTAATQYNFPEVRQPSLSGFVYVDSNLNGVRDAGSDVAIANATVRLLNAGTGAVVATTTTDASGAYSFGTLDPGVLYTLEEPLPSSPANLANGPVNPGLVNGAACTSGCTAQADTPAAGTDRITNIDLGGGLDGTQFNFGERQLASISGLVYVDTDRNNALGGGDTGRIPGVVVRLVQGADCASGTTLQTTSTAADGSYRFDNVVAGAAYLVCQTQPAAYGNGNANGTAASNSISIPALAAGGSSNNLFGEVTASLAGTVYQDNGTGVAAQADNGVKDAGEVGIANVPITVTGTDVLGNPVSRSTTTDASGNWRIDGLLAADASGYTVVEGSIPPASGSFLDGRETAGTAGGNASAVNDRISAIPLAAGQQATGYLFGELGIAPISGTVYIDLNRNTTLDPAPTDGRIPGVTLNLVRGTDCSATPVATTVTDAAGNYSFSGAAVGLTYTICQVQPAGYLQGGENPGAGNTSSANAITIANLPVAGSSGNHFGEIASNSVIAGKVWLDADNGGTVNGSEAGIAGVVVELSGTDIAGNTVTRSTTTDASGNYSFEALPPGTYAVREPTQPAGTLNGRTVPGNIGGSSTGTATAPGTTPSAITGIVLGLSQTSADNNFGELPPAQVAGRVYADNNDNGSIDATESGLAGVVITLTGTDDTGTPVTRSTTTGADGSYAFDNLRPGSYAVTEPTQPAGTVNGRTTPGTLGGAATAPAVAPSAISGITLPPGGQSTANNFGEIGNSPDLRVAKSHSPATVTVNNRFTATLAVRNAGEVATTGAYIVSDKLLAGMVLDGTPAGTGWTCTGAAGSTAFSCTSSTVLAAGANAAPITAPLRVTADALAKSPLQNLVLVEGGGELPARAPSDADRAAFNAGTADALPLCDAAILHNVCRDPAVVQASASIAGTVWFDGGSTPRQLDAGDTRRAGWTVEIVDATGAVVATTTTGADGTWQQADLQPGVPLQVRFRHPETGVAFGYPVNGDTGPGSSGATCEPDAAAKGIASSCAHTRGQPVLDVVLAPGQRLPQQSLPLGVDPSGVLYDAGTRTPVGGGVVTLAPTPGTVCTGWDPRTQVAGATMGGYTISGNGISMPVGSDGLYQFLFLASAPGRCSFDITVNPPAGYTAPSALIPGSTTPLVLPEGPGIFAVQPQPAPPPAGASTTWYTTVLSGSRGPGVVNNHIPLDPVLPGGISLQKTGDRAVAEVGDTVRYSITVQLTSGARPRQTTVIDRLPAGFTYIAGTAMVDGVRIADPVGGVGPVLAFNLGPMPATNRLVLQYRVRLGVGSQQGDGINRARAHACGVPAGCVGPDGRTPIASSVATNEGQHRVQVTGGVFATEACVLGKVFVDCNGNHVQDREELGIPGVRLLLTDGTHLISDSEGKYSVCGLPPRSHVLRIDPHTLPRGSRLTTSSNRNLGEAGSLWLDLKNGELHRADFIEGNCSNTVLDQVKARRAQGEVRAPETERAGQPALRFDSKAHGLDAFSSPAQGTDGANQQAPKPRATDAPPARGAADGTEQNQPTPALPMNRPPPSGRSTSQAPDADNGGRDAKR</sequence>
<feature type="region of interest" description="Disordered" evidence="5">
    <location>
        <begin position="371"/>
        <end position="421"/>
    </location>
</feature>
<dbReference type="Gene3D" id="2.60.40.10">
    <property type="entry name" value="Immunoglobulins"/>
    <property type="match status" value="10"/>
</dbReference>
<feature type="domain" description="SD-repeat containing protein B" evidence="8">
    <location>
        <begin position="1651"/>
        <end position="1740"/>
    </location>
</feature>
<keyword evidence="3" id="KW-0964">Secreted</keyword>
<protein>
    <recommendedName>
        <fullName evidence="11">DUF11 domain-containing protein</fullName>
    </recommendedName>
</protein>
<feature type="domain" description="SD-repeat containing protein B" evidence="8">
    <location>
        <begin position="1888"/>
        <end position="1966"/>
    </location>
</feature>
<feature type="domain" description="DUF11" evidence="7">
    <location>
        <begin position="548"/>
        <end position="686"/>
    </location>
</feature>
<evidence type="ECO:0000256" key="3">
    <source>
        <dbReference type="ARBA" id="ARBA00022525"/>
    </source>
</evidence>
<feature type="domain" description="SD-repeat containing protein B" evidence="8">
    <location>
        <begin position="1767"/>
        <end position="1837"/>
    </location>
</feature>
<feature type="region of interest" description="Disordered" evidence="5">
    <location>
        <begin position="1183"/>
        <end position="1250"/>
    </location>
</feature>
<dbReference type="InterPro" id="IPR001434">
    <property type="entry name" value="OmcB-like_DUF11"/>
</dbReference>
<proteinExistence type="inferred from homology"/>
<organism evidence="9 10">
    <name type="scientific">Pseudaquabacterium pictum</name>
    <dbReference type="NCBI Taxonomy" id="2315236"/>
    <lineage>
        <taxon>Bacteria</taxon>
        <taxon>Pseudomonadati</taxon>
        <taxon>Pseudomonadota</taxon>
        <taxon>Betaproteobacteria</taxon>
        <taxon>Burkholderiales</taxon>
        <taxon>Sphaerotilaceae</taxon>
        <taxon>Pseudaquabacterium</taxon>
    </lineage>
</organism>
<evidence type="ECO:0000259" key="8">
    <source>
        <dbReference type="Pfam" id="PF17210"/>
    </source>
</evidence>
<evidence type="ECO:0000256" key="2">
    <source>
        <dbReference type="ARBA" id="ARBA00007257"/>
    </source>
</evidence>
<feature type="domain" description="DUF11" evidence="7">
    <location>
        <begin position="407"/>
        <end position="508"/>
    </location>
</feature>
<dbReference type="PANTHER" id="PTHR36108:SF13">
    <property type="entry name" value="COLOSSIN-B-RELATED"/>
    <property type="match status" value="1"/>
</dbReference>
<dbReference type="GO" id="GO:0005576">
    <property type="term" value="C:extracellular region"/>
    <property type="evidence" value="ECO:0007669"/>
    <property type="project" value="UniProtKB-SubCell"/>
</dbReference>
<feature type="domain" description="DUF11" evidence="7">
    <location>
        <begin position="26"/>
        <end position="140"/>
    </location>
</feature>
<dbReference type="RefSeq" id="WP_137731101.1">
    <property type="nucleotide sequence ID" value="NZ_BJCL01000001.1"/>
</dbReference>
<dbReference type="Proteomes" id="UP000301751">
    <property type="component" value="Unassembled WGS sequence"/>
</dbReference>
<evidence type="ECO:0000256" key="4">
    <source>
        <dbReference type="ARBA" id="ARBA00022729"/>
    </source>
</evidence>
<comment type="caution">
    <text evidence="9">The sequence shown here is derived from an EMBL/GenBank/DDBJ whole genome shotgun (WGS) entry which is preliminary data.</text>
</comment>
<dbReference type="PANTHER" id="PTHR36108">
    <property type="entry name" value="COLOSSIN-B-RELATED"/>
    <property type="match status" value="1"/>
</dbReference>
<evidence type="ECO:0000256" key="5">
    <source>
        <dbReference type="SAM" id="MobiDB-lite"/>
    </source>
</evidence>
<feature type="region of interest" description="Disordered" evidence="5">
    <location>
        <begin position="2738"/>
        <end position="2809"/>
    </location>
</feature>
<keyword evidence="4 6" id="KW-0732">Signal</keyword>
<feature type="domain" description="DUF11" evidence="7">
    <location>
        <begin position="863"/>
        <end position="999"/>
    </location>
</feature>
<keyword evidence="10" id="KW-1185">Reference proteome</keyword>